<dbReference type="PROSITE" id="PS50885">
    <property type="entry name" value="HAMP"/>
    <property type="match status" value="1"/>
</dbReference>
<keyword evidence="4" id="KW-0808">Transferase</keyword>
<evidence type="ECO:0000256" key="3">
    <source>
        <dbReference type="ARBA" id="ARBA00022553"/>
    </source>
</evidence>
<evidence type="ECO:0000259" key="10">
    <source>
        <dbReference type="PROSITE" id="PS50885"/>
    </source>
</evidence>
<dbReference type="EMBL" id="JAPQES010000001">
    <property type="protein sequence ID" value="MCY6369522.1"/>
    <property type="molecule type" value="Genomic_DNA"/>
</dbReference>
<dbReference type="InterPro" id="IPR010559">
    <property type="entry name" value="Sig_transdc_His_kin_internal"/>
</dbReference>
<dbReference type="PANTHER" id="PTHR34220:SF7">
    <property type="entry name" value="SENSOR HISTIDINE KINASE YPDA"/>
    <property type="match status" value="1"/>
</dbReference>
<dbReference type="SUPFAM" id="SSF55874">
    <property type="entry name" value="ATPase domain of HSP90 chaperone/DNA topoisomerase II/histidine kinase"/>
    <property type="match status" value="1"/>
</dbReference>
<dbReference type="InterPro" id="IPR036890">
    <property type="entry name" value="HATPase_C_sf"/>
</dbReference>
<dbReference type="Gene3D" id="3.30.450.20">
    <property type="entry name" value="PAS domain"/>
    <property type="match status" value="1"/>
</dbReference>
<evidence type="ECO:0000256" key="1">
    <source>
        <dbReference type="ARBA" id="ARBA00004651"/>
    </source>
</evidence>
<reference evidence="11" key="1">
    <citation type="submission" date="2022-12" db="EMBL/GenBank/DDBJ databases">
        <authorList>
            <person name="Wang J."/>
        </authorList>
    </citation>
    <scope>NUCLEOTIDE SEQUENCE</scope>
    <source>
        <strain evidence="11">HY-42-06</strain>
    </source>
</reference>
<organism evidence="11 12">
    <name type="scientific">Clostridium ganghwense</name>
    <dbReference type="NCBI Taxonomy" id="312089"/>
    <lineage>
        <taxon>Bacteria</taxon>
        <taxon>Bacillati</taxon>
        <taxon>Bacillota</taxon>
        <taxon>Clostridia</taxon>
        <taxon>Eubacteriales</taxon>
        <taxon>Clostridiaceae</taxon>
        <taxon>Clostridium</taxon>
    </lineage>
</organism>
<sequence>MKIKKFNQLNISKQLIFSYIGITIIPIVFLSAIIYNYSKKSLESKVTNSFQIVNSQITINLDNFFKNIAKLSETTFYDENIQGILSRDYSKLEHGEFQRIQDNFKITDYYFRNYFLINDYIYSLDLYPTKKEFIYSKGYNQSINYEYSPKNEEWFKNIIKADGKEVILGIHQNLQVNPHEHYVVSVGRCIKNPFKNDLLGVFLINIKVDELKGLYEQVNLTPNSQQLIVDEHNNIVYSSKNEEIGQHISKELEQYIMCGSIITEGMLGKEKAYIVTNTSKYTDWKVVSIISTKELFSDITAMKDMVILFGIILTILVTVISLFISRDISKPIKQLSSTMKKFEYGSLDETVDVYGNEEIVYLSKTYNKMLGKIKELIGQIRIEEEEKRIVELNALQSKINPHFMYNTLNVVKLMAEMQGADNITKALNSFIALLTFSANTDETFISIEEEFEFLEKYIDLLKLRYYNRFYVEYDIDEKVYKYKTIKFLIQPFVENAVFHGFNSKGKTHFVRVEAKLEGNTVIFNIIDNGSGMSEEIINKAMTSKIQKKKGFNSIGINNIVNRIRLHFGSEDGVKIESVIGEGTRVRIKIPAIIEERRKL</sequence>
<dbReference type="InterPro" id="IPR050640">
    <property type="entry name" value="Bact_2-comp_sensor_kinase"/>
</dbReference>
<proteinExistence type="predicted"/>
<keyword evidence="2" id="KW-1003">Cell membrane</keyword>
<evidence type="ECO:0000256" key="5">
    <source>
        <dbReference type="ARBA" id="ARBA00022692"/>
    </source>
</evidence>
<dbReference type="Gene3D" id="3.30.565.10">
    <property type="entry name" value="Histidine kinase-like ATPase, C-terminal domain"/>
    <property type="match status" value="1"/>
</dbReference>
<dbReference type="RefSeq" id="WP_268047901.1">
    <property type="nucleotide sequence ID" value="NZ_JAPQES010000001.1"/>
</dbReference>
<keyword evidence="7 9" id="KW-1133">Transmembrane helix</keyword>
<dbReference type="PANTHER" id="PTHR34220">
    <property type="entry name" value="SENSOR HISTIDINE KINASE YPDA"/>
    <property type="match status" value="1"/>
</dbReference>
<dbReference type="Pfam" id="PF06580">
    <property type="entry name" value="His_kinase"/>
    <property type="match status" value="1"/>
</dbReference>
<protein>
    <submittedName>
        <fullName evidence="11">Sensor histidine kinase</fullName>
    </submittedName>
</protein>
<feature type="transmembrane region" description="Helical" evidence="9">
    <location>
        <begin position="16"/>
        <end position="35"/>
    </location>
</feature>
<keyword evidence="12" id="KW-1185">Reference proteome</keyword>
<dbReference type="CDD" id="cd06225">
    <property type="entry name" value="HAMP"/>
    <property type="match status" value="1"/>
</dbReference>
<evidence type="ECO:0000256" key="7">
    <source>
        <dbReference type="ARBA" id="ARBA00022989"/>
    </source>
</evidence>
<evidence type="ECO:0000256" key="2">
    <source>
        <dbReference type="ARBA" id="ARBA00022475"/>
    </source>
</evidence>
<evidence type="ECO:0000256" key="6">
    <source>
        <dbReference type="ARBA" id="ARBA00022777"/>
    </source>
</evidence>
<dbReference type="Pfam" id="PF02743">
    <property type="entry name" value="dCache_1"/>
    <property type="match status" value="1"/>
</dbReference>
<comment type="subcellular location">
    <subcellularLocation>
        <location evidence="1">Cell membrane</location>
        <topology evidence="1">Multi-pass membrane protein</topology>
    </subcellularLocation>
</comment>
<feature type="transmembrane region" description="Helical" evidence="9">
    <location>
        <begin position="305"/>
        <end position="324"/>
    </location>
</feature>
<evidence type="ECO:0000256" key="9">
    <source>
        <dbReference type="SAM" id="Phobius"/>
    </source>
</evidence>
<dbReference type="GO" id="GO:0016301">
    <property type="term" value="F:kinase activity"/>
    <property type="evidence" value="ECO:0007669"/>
    <property type="project" value="UniProtKB-KW"/>
</dbReference>
<dbReference type="InterPro" id="IPR003594">
    <property type="entry name" value="HATPase_dom"/>
</dbReference>
<evidence type="ECO:0000313" key="11">
    <source>
        <dbReference type="EMBL" id="MCY6369522.1"/>
    </source>
</evidence>
<dbReference type="SUPFAM" id="SSF158472">
    <property type="entry name" value="HAMP domain-like"/>
    <property type="match status" value="1"/>
</dbReference>
<dbReference type="Proteomes" id="UP001079657">
    <property type="component" value="Unassembled WGS sequence"/>
</dbReference>
<accession>A0ABT4CKE0</accession>
<gene>
    <name evidence="11" type="ORF">OXH55_02525</name>
</gene>
<evidence type="ECO:0000256" key="8">
    <source>
        <dbReference type="ARBA" id="ARBA00023136"/>
    </source>
</evidence>
<dbReference type="Gene3D" id="1.10.287.130">
    <property type="match status" value="1"/>
</dbReference>
<evidence type="ECO:0000313" key="12">
    <source>
        <dbReference type="Proteomes" id="UP001079657"/>
    </source>
</evidence>
<keyword evidence="5 9" id="KW-0812">Transmembrane</keyword>
<keyword evidence="8 9" id="KW-0472">Membrane</keyword>
<name>A0ABT4CKE0_9CLOT</name>
<keyword evidence="3" id="KW-0597">Phosphoprotein</keyword>
<comment type="caution">
    <text evidence="11">The sequence shown here is derived from an EMBL/GenBank/DDBJ whole genome shotgun (WGS) entry which is preliminary data.</text>
</comment>
<dbReference type="Pfam" id="PF02518">
    <property type="entry name" value="HATPase_c"/>
    <property type="match status" value="1"/>
</dbReference>
<feature type="domain" description="HAMP" evidence="10">
    <location>
        <begin position="326"/>
        <end position="378"/>
    </location>
</feature>
<evidence type="ECO:0000256" key="4">
    <source>
        <dbReference type="ARBA" id="ARBA00022679"/>
    </source>
</evidence>
<dbReference type="InterPro" id="IPR033479">
    <property type="entry name" value="dCache_1"/>
</dbReference>
<dbReference type="SMART" id="SM00304">
    <property type="entry name" value="HAMP"/>
    <property type="match status" value="1"/>
</dbReference>
<dbReference type="InterPro" id="IPR003660">
    <property type="entry name" value="HAMP_dom"/>
</dbReference>
<keyword evidence="6 11" id="KW-0418">Kinase</keyword>